<dbReference type="Proteomes" id="UP001156870">
    <property type="component" value="Unassembled WGS sequence"/>
</dbReference>
<reference evidence="1 2" key="1">
    <citation type="journal article" date="2014" name="Int. J. Syst. Evol. Microbiol.">
        <title>Complete genome sequence of Corynebacterium casei LMG S-19264T (=DSM 44701T), isolated from a smear-ripened cheese.</title>
        <authorList>
            <consortium name="US DOE Joint Genome Institute (JGI-PGF)"/>
            <person name="Walter F."/>
            <person name="Albersmeier A."/>
            <person name="Kalinowski J."/>
            <person name="Ruckert C."/>
        </authorList>
    </citation>
    <scope>NUCLEOTIDE SEQUENCE [LARGE SCALE GENOMIC DNA]</scope>
    <source>
        <strain evidence="1 2">NBRC 110095</strain>
    </source>
</reference>
<dbReference type="PANTHER" id="PTHR35370:SF1">
    <property type="entry name" value="TYPE VI SECRETION SYSTEM COMPONENT TSSF1"/>
    <property type="match status" value="1"/>
</dbReference>
<evidence type="ECO:0000313" key="2">
    <source>
        <dbReference type="Proteomes" id="UP001156870"/>
    </source>
</evidence>
<dbReference type="PANTHER" id="PTHR35370">
    <property type="entry name" value="CYTOPLASMIC PROTEIN-RELATED-RELATED"/>
    <property type="match status" value="1"/>
</dbReference>
<organism evidence="1 2">
    <name type="scientific">Marinibactrum halimedae</name>
    <dbReference type="NCBI Taxonomy" id="1444977"/>
    <lineage>
        <taxon>Bacteria</taxon>
        <taxon>Pseudomonadati</taxon>
        <taxon>Pseudomonadota</taxon>
        <taxon>Gammaproteobacteria</taxon>
        <taxon>Cellvibrionales</taxon>
        <taxon>Cellvibrionaceae</taxon>
        <taxon>Marinibactrum</taxon>
    </lineage>
</organism>
<sequence>MIMDTSKPFHQAVVEDVAYINEVKDSYTHHCSEYIIEDFGEEIHQLVDSVAALMSKNRLAAESGISRLYTRLYSQLYPFLLSPLPSMGLVQFNCESMGARSFIPKGTPLIFSVKNKKENSIYRTISDCDIWDISIDDIACLGGIGAGCQLEVELSKPVTSEGCPKELFFYINVEGDWVQSLTFQYMLLNNCIKSYVEYEDGSTEELKYNVGALEELKNNKSLLNSIVRQRLYFHVPQYASFMSCLFSKLDRPWAKAKLRFVFDCSWPDQIRVTPRLFQINTIPVENLQVEESDSIMVDGTVTQHIIQAPNASSDLSIHSIEGVYAIKDVDRIPIRPSLVDLSDNSYDLNIDTHSEKYEISFNMPGAFEDEAQVVIEALWHTPSFSQHLWQPLSVRFHDQDFLGIVPSLPNQITKKMVPYQKPQPISPEKAVTLAAIKNKALLSLEDLILILDSLGSVWKKEYAPIRRIVKNLLSSECKMLNRNGKMQVGIHYRLIFDNVFEGVIPLVRDFCCRVESILNAWITSMPVKLTYQYDLMEDQKDCFQYNMDK</sequence>
<comment type="caution">
    <text evidence="1">The sequence shown here is derived from an EMBL/GenBank/DDBJ whole genome shotgun (WGS) entry which is preliminary data.</text>
</comment>
<dbReference type="InterPro" id="IPR010272">
    <property type="entry name" value="T6SS_TssF"/>
</dbReference>
<gene>
    <name evidence="1" type="ORF">GCM10007877_07500</name>
</gene>
<evidence type="ECO:0008006" key="3">
    <source>
        <dbReference type="Google" id="ProtNLM"/>
    </source>
</evidence>
<accession>A0AA37T3U6</accession>
<dbReference type="Pfam" id="PF05947">
    <property type="entry name" value="T6SS_TssF"/>
    <property type="match status" value="1"/>
</dbReference>
<dbReference type="EMBL" id="BSPD01000021">
    <property type="protein sequence ID" value="GLS25036.1"/>
    <property type="molecule type" value="Genomic_DNA"/>
</dbReference>
<proteinExistence type="predicted"/>
<keyword evidence="2" id="KW-1185">Reference proteome</keyword>
<dbReference type="AlphaFoldDB" id="A0AA37T3U6"/>
<name>A0AA37T3U6_9GAMM</name>
<protein>
    <recommendedName>
        <fullName evidence="3">Type VI secretion system baseplate subunit TssF</fullName>
    </recommendedName>
</protein>
<evidence type="ECO:0000313" key="1">
    <source>
        <dbReference type="EMBL" id="GLS25036.1"/>
    </source>
</evidence>